<keyword evidence="6 9" id="KW-0378">Hydrolase</keyword>
<dbReference type="GO" id="GO:0042132">
    <property type="term" value="F:fructose 1,6-bisphosphate 1-phosphatase activity"/>
    <property type="evidence" value="ECO:0007669"/>
    <property type="project" value="UniProtKB-EC"/>
</dbReference>
<proteinExistence type="inferred from homology"/>
<dbReference type="SUPFAM" id="SSF56655">
    <property type="entry name" value="Carbohydrate phosphatase"/>
    <property type="match status" value="1"/>
</dbReference>
<feature type="domain" description="Fructose-1-6-bisphosphatase class I N-terminal" evidence="11">
    <location>
        <begin position="30"/>
        <end position="197"/>
    </location>
</feature>
<evidence type="ECO:0000256" key="6">
    <source>
        <dbReference type="ARBA" id="ARBA00022801"/>
    </source>
</evidence>
<protein>
    <recommendedName>
        <fullName evidence="9">Fructose-1,6-bisphosphatase class 1</fullName>
        <shortName evidence="9">FBPase class 1</shortName>
        <ecNumber evidence="9">3.1.3.11</ecNumber>
    </recommendedName>
    <alternativeName>
        <fullName evidence="9">D-fructose-1,6-bisphosphate 1-phosphohydrolase class 1</fullName>
    </alternativeName>
</protein>
<feature type="binding site" evidence="9">
    <location>
        <position position="212"/>
    </location>
    <ligand>
        <name>substrate</name>
    </ligand>
</feature>
<feature type="binding site" evidence="9">
    <location>
        <begin position="124"/>
        <end position="127"/>
    </location>
    <ligand>
        <name>substrate</name>
    </ligand>
</feature>
<dbReference type="NCBIfam" id="NF006780">
    <property type="entry name" value="PRK09293.1-4"/>
    <property type="match status" value="1"/>
</dbReference>
<feature type="domain" description="Fructose-1-6-bisphosphatase class 1 C-terminal" evidence="12">
    <location>
        <begin position="202"/>
        <end position="334"/>
    </location>
</feature>
<dbReference type="CDD" id="cd00354">
    <property type="entry name" value="FBPase"/>
    <property type="match status" value="1"/>
</dbReference>
<dbReference type="PRINTS" id="PR00115">
    <property type="entry name" value="F16BPHPHTASE"/>
</dbReference>
<dbReference type="PANTHER" id="PTHR11556">
    <property type="entry name" value="FRUCTOSE-1,6-BISPHOSPHATASE-RELATED"/>
    <property type="match status" value="1"/>
</dbReference>
<reference evidence="13" key="1">
    <citation type="journal article" date="2024" name="Antonie Van Leeuwenhoek">
        <title>Bradyrhizobium ontarionense sp. nov., a novel bacterial symbiont isolated from Aeschynomene indica (Indian jointvetch), harbours photosynthesis, nitrogen fixation and nitrous oxide (N2O) reductase genes.</title>
        <authorList>
            <person name="Bromfield E.S.P."/>
            <person name="Cloutier S."/>
        </authorList>
    </citation>
    <scope>NUCLEOTIDE SEQUENCE</scope>
    <source>
        <strain evidence="13">A19</strain>
    </source>
</reference>
<feature type="binding site" evidence="9">
    <location>
        <position position="121"/>
    </location>
    <ligand>
        <name>Mg(2+)</name>
        <dbReference type="ChEBI" id="CHEBI:18420"/>
        <label>2</label>
    </ligand>
</feature>
<dbReference type="PIRSF" id="PIRSF000904">
    <property type="entry name" value="FBPtase_SBPase"/>
    <property type="match status" value="1"/>
</dbReference>
<evidence type="ECO:0000256" key="4">
    <source>
        <dbReference type="ARBA" id="ARBA00022490"/>
    </source>
</evidence>
<dbReference type="InterPro" id="IPR020548">
    <property type="entry name" value="Fructose_bisphosphatase_AS"/>
</dbReference>
<evidence type="ECO:0000256" key="9">
    <source>
        <dbReference type="HAMAP-Rule" id="MF_01855"/>
    </source>
</evidence>
<feature type="binding site" evidence="9">
    <location>
        <position position="121"/>
    </location>
    <ligand>
        <name>Mg(2+)</name>
        <dbReference type="ChEBI" id="CHEBI:18420"/>
        <label>1</label>
    </ligand>
</feature>
<keyword evidence="5 9" id="KW-0479">Metal-binding</keyword>
<feature type="binding site" evidence="9">
    <location>
        <position position="124"/>
    </location>
    <ligand>
        <name>Mg(2+)</name>
        <dbReference type="ChEBI" id="CHEBI:18420"/>
        <label>2</label>
    </ligand>
</feature>
<comment type="catalytic activity">
    <reaction evidence="1 9">
        <text>beta-D-fructose 1,6-bisphosphate + H2O = beta-D-fructose 6-phosphate + phosphate</text>
        <dbReference type="Rhea" id="RHEA:11064"/>
        <dbReference type="ChEBI" id="CHEBI:15377"/>
        <dbReference type="ChEBI" id="CHEBI:32966"/>
        <dbReference type="ChEBI" id="CHEBI:43474"/>
        <dbReference type="ChEBI" id="CHEBI:57634"/>
        <dbReference type="EC" id="3.1.3.11"/>
    </reaction>
</comment>
<comment type="subunit">
    <text evidence="9">Homotetramer.</text>
</comment>
<dbReference type="PANTHER" id="PTHR11556:SF35">
    <property type="entry name" value="SEDOHEPTULOSE-1,7-BISPHOSPHATASE, CHLOROPLASTIC"/>
    <property type="match status" value="1"/>
</dbReference>
<evidence type="ECO:0000259" key="11">
    <source>
        <dbReference type="Pfam" id="PF00316"/>
    </source>
</evidence>
<dbReference type="EC" id="3.1.3.11" evidence="9"/>
<evidence type="ECO:0000259" key="12">
    <source>
        <dbReference type="Pfam" id="PF18913"/>
    </source>
</evidence>
<evidence type="ECO:0000256" key="8">
    <source>
        <dbReference type="ARBA" id="ARBA00023277"/>
    </source>
</evidence>
<keyword evidence="4 9" id="KW-0963">Cytoplasm</keyword>
<dbReference type="Pfam" id="PF00316">
    <property type="entry name" value="FBPase"/>
    <property type="match status" value="1"/>
</dbReference>
<dbReference type="HAMAP" id="MF_01855">
    <property type="entry name" value="FBPase_class1"/>
    <property type="match status" value="1"/>
</dbReference>
<dbReference type="Pfam" id="PF18913">
    <property type="entry name" value="FBPase_C"/>
    <property type="match status" value="1"/>
</dbReference>
<sequence>MAREWPMNHPQIDHPQMDHHQTLQAHLASQGADADCAAVIEALAEAARDLARQIAIAPISGVDEGAATVNADGDVQKALDLVADNLMRDALRRAPVAGILSEEVDRPETVNAAAPLCVAIDPLDGSSNLQNNISVGTIFSIRPRGRDVLSSFFEPGTAQRAAGFFVYGPQTCLVLAIDHRVDLYVLHPSLREFVLAKSGLRIPQDTPEFAINTSNRRHWSGTVRNYVDECLAGAAGPRGRDFNMRWIASLVAEAYRILMRGGVFLYPADARPGYREGRLRLIYEAHPMALIMEWAGGSASSGRARILELSARSPHQRAPLIMGDVRLVRDIDQLLEGVEPLFETSDAPLFARRGLFR</sequence>
<comment type="caution">
    <text evidence="9">Lacks conserved residue(s) required for the propagation of feature annotation.</text>
</comment>
<dbReference type="Proteomes" id="UP001431010">
    <property type="component" value="Chromosome"/>
</dbReference>
<dbReference type="InterPro" id="IPR033391">
    <property type="entry name" value="FBPase_N"/>
</dbReference>
<comment type="pathway">
    <text evidence="2">Carbohydrate biosynthesis; Calvin cycle.</text>
</comment>
<keyword evidence="7 9" id="KW-0460">Magnesium</keyword>
<keyword evidence="14" id="KW-1185">Reference proteome</keyword>
<evidence type="ECO:0000256" key="3">
    <source>
        <dbReference type="ARBA" id="ARBA00010941"/>
    </source>
</evidence>
<dbReference type="InterPro" id="IPR028343">
    <property type="entry name" value="FBPtase"/>
</dbReference>
<evidence type="ECO:0000313" key="13">
    <source>
        <dbReference type="EMBL" id="UFZ07675.1"/>
    </source>
</evidence>
<comment type="similarity">
    <text evidence="3 9 10">Belongs to the FBPase class 1 family.</text>
</comment>
<keyword evidence="8 9" id="KW-0119">Carbohydrate metabolism</keyword>
<dbReference type="RefSeq" id="WP_231327125.1">
    <property type="nucleotide sequence ID" value="NZ_CP088156.1"/>
</dbReference>
<dbReference type="PIRSF" id="PIRSF500210">
    <property type="entry name" value="FBPtase"/>
    <property type="match status" value="1"/>
</dbReference>
<dbReference type="PROSITE" id="PS00124">
    <property type="entry name" value="FBPASE"/>
    <property type="match status" value="1"/>
</dbReference>
<feature type="binding site" evidence="9">
    <location>
        <position position="123"/>
    </location>
    <ligand>
        <name>Mg(2+)</name>
        <dbReference type="ChEBI" id="CHEBI:18420"/>
        <label>1</label>
    </ligand>
</feature>
<evidence type="ECO:0000256" key="1">
    <source>
        <dbReference type="ARBA" id="ARBA00001273"/>
    </source>
</evidence>
<dbReference type="EMBL" id="CP088156">
    <property type="protein sequence ID" value="UFZ07675.1"/>
    <property type="molecule type" value="Genomic_DNA"/>
</dbReference>
<dbReference type="InterPro" id="IPR044015">
    <property type="entry name" value="FBPase_C_dom"/>
</dbReference>
<feature type="binding site" evidence="9">
    <location>
        <position position="102"/>
    </location>
    <ligand>
        <name>Mg(2+)</name>
        <dbReference type="ChEBI" id="CHEBI:18420"/>
        <label>1</label>
    </ligand>
</feature>
<comment type="cofactor">
    <cofactor evidence="9">
        <name>Mg(2+)</name>
        <dbReference type="ChEBI" id="CHEBI:18420"/>
    </cofactor>
    <text evidence="9">Binds 2 magnesium ions per subunit.</text>
</comment>
<evidence type="ECO:0000256" key="2">
    <source>
        <dbReference type="ARBA" id="ARBA00005215"/>
    </source>
</evidence>
<accession>A0ABY3RJL5</accession>
<dbReference type="Gene3D" id="3.40.190.80">
    <property type="match status" value="1"/>
</dbReference>
<feature type="binding site" evidence="9">
    <location>
        <position position="284"/>
    </location>
    <ligand>
        <name>Mg(2+)</name>
        <dbReference type="ChEBI" id="CHEBI:18420"/>
        <label>2</label>
    </ligand>
</feature>
<evidence type="ECO:0000313" key="14">
    <source>
        <dbReference type="Proteomes" id="UP001431010"/>
    </source>
</evidence>
<organism evidence="13 14">
    <name type="scientific">Bradyrhizobium ontarionense</name>
    <dbReference type="NCBI Taxonomy" id="2898149"/>
    <lineage>
        <taxon>Bacteria</taxon>
        <taxon>Pseudomonadati</taxon>
        <taxon>Pseudomonadota</taxon>
        <taxon>Alphaproteobacteria</taxon>
        <taxon>Hyphomicrobiales</taxon>
        <taxon>Nitrobacteraceae</taxon>
        <taxon>Bradyrhizobium</taxon>
    </lineage>
</organism>
<evidence type="ECO:0000256" key="10">
    <source>
        <dbReference type="RuleBase" id="RU000508"/>
    </source>
</evidence>
<evidence type="ECO:0000256" key="5">
    <source>
        <dbReference type="ARBA" id="ARBA00022723"/>
    </source>
</evidence>
<name>A0ABY3RJL5_9BRAD</name>
<dbReference type="Gene3D" id="3.30.540.10">
    <property type="entry name" value="Fructose-1,6-Bisphosphatase, subunit A, domain 1"/>
    <property type="match status" value="1"/>
</dbReference>
<comment type="subcellular location">
    <subcellularLocation>
        <location evidence="9">Cytoplasm</location>
    </subcellularLocation>
</comment>
<gene>
    <name evidence="9" type="primary">fbp</name>
    <name evidence="13" type="ORF">LQG66_15805</name>
</gene>
<dbReference type="InterPro" id="IPR000146">
    <property type="entry name" value="FBPase_class-1"/>
</dbReference>
<evidence type="ECO:0000256" key="7">
    <source>
        <dbReference type="ARBA" id="ARBA00022842"/>
    </source>
</evidence>